<evidence type="ECO:0000313" key="1">
    <source>
        <dbReference type="EMBL" id="GIY60223.1"/>
    </source>
</evidence>
<dbReference type="EMBL" id="BPLR01013295">
    <property type="protein sequence ID" value="GIY60223.1"/>
    <property type="molecule type" value="Genomic_DNA"/>
</dbReference>
<proteinExistence type="predicted"/>
<evidence type="ECO:0000313" key="2">
    <source>
        <dbReference type="Proteomes" id="UP001054945"/>
    </source>
</evidence>
<organism evidence="1 2">
    <name type="scientific">Caerostris extrusa</name>
    <name type="common">Bark spider</name>
    <name type="synonym">Caerostris bankana</name>
    <dbReference type="NCBI Taxonomy" id="172846"/>
    <lineage>
        <taxon>Eukaryota</taxon>
        <taxon>Metazoa</taxon>
        <taxon>Ecdysozoa</taxon>
        <taxon>Arthropoda</taxon>
        <taxon>Chelicerata</taxon>
        <taxon>Arachnida</taxon>
        <taxon>Araneae</taxon>
        <taxon>Araneomorphae</taxon>
        <taxon>Entelegynae</taxon>
        <taxon>Araneoidea</taxon>
        <taxon>Araneidae</taxon>
        <taxon>Caerostris</taxon>
    </lineage>
</organism>
<reference evidence="1 2" key="1">
    <citation type="submission" date="2021-06" db="EMBL/GenBank/DDBJ databases">
        <title>Caerostris extrusa draft genome.</title>
        <authorList>
            <person name="Kono N."/>
            <person name="Arakawa K."/>
        </authorList>
    </citation>
    <scope>NUCLEOTIDE SEQUENCE [LARGE SCALE GENOMIC DNA]</scope>
</reference>
<keyword evidence="2" id="KW-1185">Reference proteome</keyword>
<accession>A0AAV4UR22</accession>
<dbReference type="Proteomes" id="UP001054945">
    <property type="component" value="Unassembled WGS sequence"/>
</dbReference>
<sequence>MTACPLKHPIQMGIVATKPCKSSGNRHWGWGAAHASETRNAETSRLKHPSTKYLWGLLHRGTIVFLAAVERCSRGGTVSVDVVTCVGVVPYTPPPFLFWKRPPTRVREGMHVRPEFDYQVVKETLPCQLQCLIKVLINGRMNTY</sequence>
<comment type="caution">
    <text evidence="1">The sequence shown here is derived from an EMBL/GenBank/DDBJ whole genome shotgun (WGS) entry which is preliminary data.</text>
</comment>
<gene>
    <name evidence="1" type="ORF">CEXT_400681</name>
</gene>
<name>A0AAV4UR22_CAEEX</name>
<dbReference type="AlphaFoldDB" id="A0AAV4UR22"/>
<protein>
    <submittedName>
        <fullName evidence="1">Uncharacterized protein</fullName>
    </submittedName>
</protein>